<evidence type="ECO:0000313" key="6">
    <source>
        <dbReference type="EMBL" id="SDW31907.1"/>
    </source>
</evidence>
<keyword evidence="4 5" id="KW-0460">Magnesium</keyword>
<dbReference type="RefSeq" id="WP_281242869.1">
    <property type="nucleotide sequence ID" value="NZ_FNMZ01000001.1"/>
</dbReference>
<dbReference type="Pfam" id="PF00459">
    <property type="entry name" value="Inositol_P"/>
    <property type="match status" value="1"/>
</dbReference>
<feature type="binding site" evidence="5">
    <location>
        <position position="107"/>
    </location>
    <ligand>
        <name>Mg(2+)</name>
        <dbReference type="ChEBI" id="CHEBI:18420"/>
        <label>1</label>
        <note>catalytic</note>
    </ligand>
</feature>
<gene>
    <name evidence="6" type="ORF">SAMN05444336_101686</name>
</gene>
<dbReference type="STRING" id="356660.SAMN05444336_101686"/>
<feature type="binding site" evidence="5">
    <location>
        <position position="104"/>
    </location>
    <ligand>
        <name>Mg(2+)</name>
        <dbReference type="ChEBI" id="CHEBI:18420"/>
        <label>1</label>
        <note>catalytic</note>
    </ligand>
</feature>
<dbReference type="PANTHER" id="PTHR20854">
    <property type="entry name" value="INOSITOL MONOPHOSPHATASE"/>
    <property type="match status" value="1"/>
</dbReference>
<dbReference type="AlphaFoldDB" id="A0A1H2SK64"/>
<dbReference type="GO" id="GO:0008934">
    <property type="term" value="F:inositol monophosphate 1-phosphatase activity"/>
    <property type="evidence" value="ECO:0007669"/>
    <property type="project" value="TreeGrafter"/>
</dbReference>
<reference evidence="6 7" key="1">
    <citation type="submission" date="2016-10" db="EMBL/GenBank/DDBJ databases">
        <authorList>
            <person name="de Groot N.N."/>
        </authorList>
    </citation>
    <scope>NUCLEOTIDE SEQUENCE [LARGE SCALE GENOMIC DNA]</scope>
    <source>
        <strain evidence="6 7">DSM 17890</strain>
    </source>
</reference>
<keyword evidence="3" id="KW-0378">Hydrolase</keyword>
<dbReference type="PANTHER" id="PTHR20854:SF4">
    <property type="entry name" value="INOSITOL-1-MONOPHOSPHATASE-RELATED"/>
    <property type="match status" value="1"/>
</dbReference>
<name>A0A1H2SK64_9RHOB</name>
<dbReference type="GO" id="GO:0046854">
    <property type="term" value="P:phosphatidylinositol phosphate biosynthetic process"/>
    <property type="evidence" value="ECO:0007669"/>
    <property type="project" value="InterPro"/>
</dbReference>
<dbReference type="InterPro" id="IPR020550">
    <property type="entry name" value="Inositol_monophosphatase_CS"/>
</dbReference>
<dbReference type="GO" id="GO:0046872">
    <property type="term" value="F:metal ion binding"/>
    <property type="evidence" value="ECO:0007669"/>
    <property type="project" value="UniProtKB-KW"/>
</dbReference>
<evidence type="ECO:0000256" key="2">
    <source>
        <dbReference type="ARBA" id="ARBA00022723"/>
    </source>
</evidence>
<evidence type="ECO:0000313" key="7">
    <source>
        <dbReference type="Proteomes" id="UP000199118"/>
    </source>
</evidence>
<feature type="binding site" evidence="5">
    <location>
        <position position="82"/>
    </location>
    <ligand>
        <name>Mg(2+)</name>
        <dbReference type="ChEBI" id="CHEBI:18420"/>
        <label>1</label>
        <note>catalytic</note>
    </ligand>
</feature>
<dbReference type="SUPFAM" id="SSF56655">
    <property type="entry name" value="Carbohydrate phosphatase"/>
    <property type="match status" value="1"/>
</dbReference>
<dbReference type="GO" id="GO:0006020">
    <property type="term" value="P:inositol metabolic process"/>
    <property type="evidence" value="ECO:0007669"/>
    <property type="project" value="TreeGrafter"/>
</dbReference>
<dbReference type="PROSITE" id="PS00629">
    <property type="entry name" value="IMP_1"/>
    <property type="match status" value="1"/>
</dbReference>
<dbReference type="EMBL" id="FNMZ01000001">
    <property type="protein sequence ID" value="SDW31907.1"/>
    <property type="molecule type" value="Genomic_DNA"/>
</dbReference>
<evidence type="ECO:0000256" key="4">
    <source>
        <dbReference type="ARBA" id="ARBA00022842"/>
    </source>
</evidence>
<dbReference type="InterPro" id="IPR000760">
    <property type="entry name" value="Inositol_monophosphatase-like"/>
</dbReference>
<dbReference type="Gene3D" id="3.40.190.80">
    <property type="match status" value="1"/>
</dbReference>
<protein>
    <submittedName>
        <fullName evidence="6">Myo-inositol-1(Or 4)-monophosphatase</fullName>
    </submittedName>
</protein>
<feature type="binding site" evidence="5">
    <location>
        <position position="225"/>
    </location>
    <ligand>
        <name>Mg(2+)</name>
        <dbReference type="ChEBI" id="CHEBI:18420"/>
        <label>1</label>
        <note>catalytic</note>
    </ligand>
</feature>
<evidence type="ECO:0000256" key="3">
    <source>
        <dbReference type="ARBA" id="ARBA00022801"/>
    </source>
</evidence>
<dbReference type="Proteomes" id="UP000199118">
    <property type="component" value="Unassembled WGS sequence"/>
</dbReference>
<dbReference type="InterPro" id="IPR020583">
    <property type="entry name" value="Inositol_monoP_metal-BS"/>
</dbReference>
<comment type="similarity">
    <text evidence="1">Belongs to the inositol monophosphatase superfamily.</text>
</comment>
<dbReference type="GO" id="GO:0007165">
    <property type="term" value="P:signal transduction"/>
    <property type="evidence" value="ECO:0007669"/>
    <property type="project" value="TreeGrafter"/>
</dbReference>
<keyword evidence="2 5" id="KW-0479">Metal-binding</keyword>
<comment type="cofactor">
    <cofactor evidence="5">
        <name>Mg(2+)</name>
        <dbReference type="ChEBI" id="CHEBI:18420"/>
    </cofactor>
</comment>
<dbReference type="PROSITE" id="PS00630">
    <property type="entry name" value="IMP_2"/>
    <property type="match status" value="1"/>
</dbReference>
<evidence type="ECO:0000256" key="1">
    <source>
        <dbReference type="ARBA" id="ARBA00009759"/>
    </source>
</evidence>
<dbReference type="CDD" id="cd01638">
    <property type="entry name" value="CysQ"/>
    <property type="match status" value="1"/>
</dbReference>
<feature type="binding site" evidence="5">
    <location>
        <position position="106"/>
    </location>
    <ligand>
        <name>Mg(2+)</name>
        <dbReference type="ChEBI" id="CHEBI:18420"/>
        <label>1</label>
        <note>catalytic</note>
    </ligand>
</feature>
<keyword evidence="7" id="KW-1185">Reference proteome</keyword>
<dbReference type="PRINTS" id="PR00377">
    <property type="entry name" value="IMPHPHTASES"/>
</dbReference>
<proteinExistence type="inferred from homology"/>
<evidence type="ECO:0000256" key="5">
    <source>
        <dbReference type="PIRSR" id="PIRSR600760-2"/>
    </source>
</evidence>
<dbReference type="Gene3D" id="3.30.540.10">
    <property type="entry name" value="Fructose-1,6-Bisphosphatase, subunit A, domain 1"/>
    <property type="match status" value="1"/>
</dbReference>
<accession>A0A1H2SK64</accession>
<sequence length="279" mass="29215">MPGPDRGQGGAGPQAQDAADLALLVSAAREAGRIAMRHFRSDPEAWEKDGGQGPVSEADLEVDRMLRSELGMSRPDYGWLSEETEDSGETRARRLASRRCFIVDPIDGTRAFLKGEETWGHALAVCEGGEIRAGVMFLPARGVVYAAALGGGATMDGAPMAHSGRTEIKGADALVTQAGMRPERWIDGPPPVNRHFRASLAYRLCLVAEGRFDASISVGGVWEWDAAAGDLILAEAGAAVSDAAGARPVYNRPEPRLAGLIAAAPGVHGAILARLAPGG</sequence>
<organism evidence="6 7">
    <name type="scientific">Albimonas donghaensis</name>
    <dbReference type="NCBI Taxonomy" id="356660"/>
    <lineage>
        <taxon>Bacteria</taxon>
        <taxon>Pseudomonadati</taxon>
        <taxon>Pseudomonadota</taxon>
        <taxon>Alphaproteobacteria</taxon>
        <taxon>Rhodobacterales</taxon>
        <taxon>Paracoccaceae</taxon>
        <taxon>Albimonas</taxon>
    </lineage>
</organism>